<dbReference type="Proteomes" id="UP001059745">
    <property type="component" value="Chromosome 2"/>
</dbReference>
<dbReference type="AlphaFoldDB" id="A0AB38U276"/>
<protein>
    <submittedName>
        <fullName evidence="1">Uncharacterized protein</fullName>
    </submittedName>
</protein>
<dbReference type="RefSeq" id="WP_124083556.1">
    <property type="nucleotide sequence ID" value="NZ_CADEPX010000001.1"/>
</dbReference>
<gene>
    <name evidence="1" type="ORF">NYZ96_21100</name>
</gene>
<sequence length="94" mass="10894">MYLTQPSNENIQAQEVFSASFITNQKIADFTCQPCQSRLRRLSKAPFPPVRFDGFSADIFDWGNHRISLFRQNFIAENESTKDRMAIGIGEYRK</sequence>
<evidence type="ECO:0000313" key="1">
    <source>
        <dbReference type="EMBL" id="UWX74032.1"/>
    </source>
</evidence>
<organism evidence="1 2">
    <name type="scientific">Burkholderia gladioli</name>
    <name type="common">Pseudomonas marginata</name>
    <name type="synonym">Phytomonas marginata</name>
    <dbReference type="NCBI Taxonomy" id="28095"/>
    <lineage>
        <taxon>Bacteria</taxon>
        <taxon>Pseudomonadati</taxon>
        <taxon>Pseudomonadota</taxon>
        <taxon>Betaproteobacteria</taxon>
        <taxon>Burkholderiales</taxon>
        <taxon>Burkholderiaceae</taxon>
        <taxon>Burkholderia</taxon>
    </lineage>
</organism>
<reference evidence="1" key="1">
    <citation type="submission" date="2022-09" db="EMBL/GenBank/DDBJ databases">
        <title>Genomic of Burkholderia gladioli.</title>
        <authorList>
            <person name="Wu H."/>
        </authorList>
    </citation>
    <scope>NUCLEOTIDE SEQUENCE</scope>
    <source>
        <strain evidence="1">ZN-S4</strain>
    </source>
</reference>
<evidence type="ECO:0000313" key="2">
    <source>
        <dbReference type="Proteomes" id="UP001059745"/>
    </source>
</evidence>
<proteinExistence type="predicted"/>
<name>A0AB38U276_BURGA</name>
<accession>A0AB38U276</accession>
<dbReference type="EMBL" id="CP104215">
    <property type="protein sequence ID" value="UWX74032.1"/>
    <property type="molecule type" value="Genomic_DNA"/>
</dbReference>